<dbReference type="PROSITE" id="PS50850">
    <property type="entry name" value="MFS"/>
    <property type="match status" value="1"/>
</dbReference>
<evidence type="ECO:0000313" key="7">
    <source>
        <dbReference type="Proteomes" id="UP001629214"/>
    </source>
</evidence>
<evidence type="ECO:0000256" key="3">
    <source>
        <dbReference type="ARBA" id="ARBA00023136"/>
    </source>
</evidence>
<dbReference type="PANTHER" id="PTHR11360:SF284">
    <property type="entry name" value="EG:103B4.3 PROTEIN-RELATED"/>
    <property type="match status" value="1"/>
</dbReference>
<keyword evidence="2 4" id="KW-1133">Transmembrane helix</keyword>
<dbReference type="Pfam" id="PF07690">
    <property type="entry name" value="MFS_1"/>
    <property type="match status" value="1"/>
</dbReference>
<feature type="transmembrane region" description="Helical" evidence="4">
    <location>
        <begin position="238"/>
        <end position="256"/>
    </location>
</feature>
<sequence>MPAPSTHSSQPLSRNALIVVLTAGLVLSVVMGIRQTFGLFINPFSYDRGLPVTIIAFAIALHNLVWGFAQPFAGAAADRYGATPVVAFGAATFAGGLALAAVAPSGLLLVLGLGVLVGIGISCTSFGVVLAAVGRVATPQQRSMAMGIASAGGSLGQVLLVPLAQTVRESASVSMSLFVLAVLTLLIAPAGMLLDRSRRKSVATSPSALPDTNATTPTDSSSSSLKDVLALAARHRGYRLLTIGFFTCGFQLAFIGTHLPGYLLLCHMPLGLGATALALIGLFNMAGSWGCGWLGGRFRQQYVLGWLYLIRSAAIVAFLLLPTSTTSVVIFAAVMGLTWLGTVPLTSGLVAKVFGTRHLGTLFGVCFMSHQIGSFLGAWLGGFMFDLTGSYTLVWGATVAAGLMAALLHFPIDDQAVDIPTGQMQPT</sequence>
<organism evidence="6 7">
    <name type="scientific">Herbaspirillum rhizosphaerae</name>
    <dbReference type="NCBI Taxonomy" id="346179"/>
    <lineage>
        <taxon>Bacteria</taxon>
        <taxon>Pseudomonadati</taxon>
        <taxon>Pseudomonadota</taxon>
        <taxon>Betaproteobacteria</taxon>
        <taxon>Burkholderiales</taxon>
        <taxon>Oxalobacteraceae</taxon>
        <taxon>Herbaspirillum</taxon>
    </lineage>
</organism>
<keyword evidence="1 4" id="KW-0812">Transmembrane</keyword>
<dbReference type="PANTHER" id="PTHR11360">
    <property type="entry name" value="MONOCARBOXYLATE TRANSPORTER"/>
    <property type="match status" value="1"/>
</dbReference>
<comment type="caution">
    <text evidence="6">The sequence shown here is derived from an EMBL/GenBank/DDBJ whole genome shotgun (WGS) entry which is preliminary data.</text>
</comment>
<evidence type="ECO:0000256" key="2">
    <source>
        <dbReference type="ARBA" id="ARBA00022989"/>
    </source>
</evidence>
<evidence type="ECO:0000256" key="4">
    <source>
        <dbReference type="SAM" id="Phobius"/>
    </source>
</evidence>
<feature type="transmembrane region" description="Helical" evidence="4">
    <location>
        <begin position="391"/>
        <end position="410"/>
    </location>
</feature>
<evidence type="ECO:0000313" key="6">
    <source>
        <dbReference type="EMBL" id="MFL9876925.1"/>
    </source>
</evidence>
<keyword evidence="3 4" id="KW-0472">Membrane</keyword>
<name>A0ABW8Z1Y5_9BURK</name>
<feature type="transmembrane region" description="Helical" evidence="4">
    <location>
        <begin position="81"/>
        <end position="102"/>
    </location>
</feature>
<protein>
    <submittedName>
        <fullName evidence="6">MFS transporter</fullName>
    </submittedName>
</protein>
<feature type="domain" description="Major facilitator superfamily (MFS) profile" evidence="5">
    <location>
        <begin position="16"/>
        <end position="414"/>
    </location>
</feature>
<dbReference type="Gene3D" id="1.20.1250.20">
    <property type="entry name" value="MFS general substrate transporter like domains"/>
    <property type="match status" value="1"/>
</dbReference>
<dbReference type="InterPro" id="IPR011701">
    <property type="entry name" value="MFS"/>
</dbReference>
<feature type="transmembrane region" description="Helical" evidence="4">
    <location>
        <begin position="145"/>
        <end position="165"/>
    </location>
</feature>
<feature type="transmembrane region" description="Helical" evidence="4">
    <location>
        <begin position="108"/>
        <end position="133"/>
    </location>
</feature>
<feature type="transmembrane region" description="Helical" evidence="4">
    <location>
        <begin position="303"/>
        <end position="322"/>
    </location>
</feature>
<accession>A0ABW8Z1Y5</accession>
<dbReference type="InterPro" id="IPR020846">
    <property type="entry name" value="MFS_dom"/>
</dbReference>
<evidence type="ECO:0000256" key="1">
    <source>
        <dbReference type="ARBA" id="ARBA00022692"/>
    </source>
</evidence>
<keyword evidence="7" id="KW-1185">Reference proteome</keyword>
<dbReference type="Proteomes" id="UP001629214">
    <property type="component" value="Unassembled WGS sequence"/>
</dbReference>
<feature type="transmembrane region" description="Helical" evidence="4">
    <location>
        <begin position="48"/>
        <end position="69"/>
    </location>
</feature>
<dbReference type="InterPro" id="IPR050327">
    <property type="entry name" value="Proton-linked_MCT"/>
</dbReference>
<reference evidence="6 7" key="1">
    <citation type="journal article" date="2024" name="Chem. Sci.">
        <title>Discovery of megapolipeptins by genome mining of a Burkholderiales bacteria collection.</title>
        <authorList>
            <person name="Paulo B.S."/>
            <person name="Recchia M.J.J."/>
            <person name="Lee S."/>
            <person name="Fergusson C.H."/>
            <person name="Romanowski S.B."/>
            <person name="Hernandez A."/>
            <person name="Krull N."/>
            <person name="Liu D.Y."/>
            <person name="Cavanagh H."/>
            <person name="Bos A."/>
            <person name="Gray C.A."/>
            <person name="Murphy B.T."/>
            <person name="Linington R.G."/>
            <person name="Eustaquio A.S."/>
        </authorList>
    </citation>
    <scope>NUCLEOTIDE SEQUENCE [LARGE SCALE GENOMIC DNA]</scope>
    <source>
        <strain evidence="6 7">RL21-008-BIB-B</strain>
    </source>
</reference>
<dbReference type="CDD" id="cd17355">
    <property type="entry name" value="MFS_YcxA_like"/>
    <property type="match status" value="1"/>
</dbReference>
<gene>
    <name evidence="6" type="ORF">PQR63_00920</name>
</gene>
<evidence type="ECO:0000259" key="5">
    <source>
        <dbReference type="PROSITE" id="PS50850"/>
    </source>
</evidence>
<dbReference type="RefSeq" id="WP_408164820.1">
    <property type="nucleotide sequence ID" value="NZ_JAQQFR010000001.1"/>
</dbReference>
<dbReference type="SUPFAM" id="SSF103473">
    <property type="entry name" value="MFS general substrate transporter"/>
    <property type="match status" value="1"/>
</dbReference>
<feature type="transmembrane region" description="Helical" evidence="4">
    <location>
        <begin position="171"/>
        <end position="194"/>
    </location>
</feature>
<dbReference type="EMBL" id="JAQQFR010000001">
    <property type="protein sequence ID" value="MFL9876925.1"/>
    <property type="molecule type" value="Genomic_DNA"/>
</dbReference>
<proteinExistence type="predicted"/>
<dbReference type="InterPro" id="IPR036259">
    <property type="entry name" value="MFS_trans_sf"/>
</dbReference>
<feature type="transmembrane region" description="Helical" evidence="4">
    <location>
        <begin position="328"/>
        <end position="350"/>
    </location>
</feature>
<feature type="transmembrane region" description="Helical" evidence="4">
    <location>
        <begin position="362"/>
        <end position="385"/>
    </location>
</feature>